<dbReference type="RefSeq" id="WP_005363604.1">
    <property type="nucleotide sequence ID" value="NZ_DS264286.1"/>
</dbReference>
<dbReference type="InterPro" id="IPR001757">
    <property type="entry name" value="P_typ_ATPase"/>
</dbReference>
<keyword evidence="3" id="KW-1278">Translocase</keyword>
<dbReference type="PRINTS" id="PR00119">
    <property type="entry name" value="CATATPASE"/>
</dbReference>
<proteinExistence type="predicted"/>
<evidence type="ECO:0000256" key="1">
    <source>
        <dbReference type="ARBA" id="ARBA00004141"/>
    </source>
</evidence>
<dbReference type="GO" id="GO:0005524">
    <property type="term" value="F:ATP binding"/>
    <property type="evidence" value="ECO:0007669"/>
    <property type="project" value="InterPro"/>
</dbReference>
<dbReference type="Gene3D" id="1.20.1110.10">
    <property type="entry name" value="Calcium-transporting ATPase, transmembrane domain"/>
    <property type="match status" value="1"/>
</dbReference>
<dbReference type="InterPro" id="IPR023299">
    <property type="entry name" value="ATPase_P-typ_cyto_dom_N"/>
</dbReference>
<dbReference type="PROSITE" id="PS00154">
    <property type="entry name" value="ATPASE_E1_E2"/>
    <property type="match status" value="1"/>
</dbReference>
<dbReference type="NCBIfam" id="TIGR01494">
    <property type="entry name" value="ATPase_P-type"/>
    <property type="match status" value="2"/>
</dbReference>
<evidence type="ECO:0000313" key="9">
    <source>
        <dbReference type="Proteomes" id="UP000006000"/>
    </source>
</evidence>
<dbReference type="eggNOG" id="COG0474">
    <property type="taxonomic scope" value="Bacteria"/>
</dbReference>
<dbReference type="SUPFAM" id="SSF81653">
    <property type="entry name" value="Calcium ATPase, transduction domain A"/>
    <property type="match status" value="1"/>
</dbReference>
<feature type="transmembrane region" description="Helical" evidence="6">
    <location>
        <begin position="62"/>
        <end position="80"/>
    </location>
</feature>
<dbReference type="InterPro" id="IPR008250">
    <property type="entry name" value="ATPase_P-typ_transduc_dom_A_sf"/>
</dbReference>
<feature type="transmembrane region" description="Helical" evidence="6">
    <location>
        <begin position="675"/>
        <end position="698"/>
    </location>
</feature>
<feature type="transmembrane region" description="Helical" evidence="6">
    <location>
        <begin position="267"/>
        <end position="295"/>
    </location>
</feature>
<dbReference type="InterPro" id="IPR036412">
    <property type="entry name" value="HAD-like_sf"/>
</dbReference>
<sequence>MKNRTSKDNTIVRKKVQTRRFNADIRYGLNSDQVNEYFENGWSNEPVEPPSKTVPEIIKSNLFTYFNLVFAVLAALLILAGSFRNLTFLPVILANLFIGIIQEIRAKNTLDKLSVLNAPKALVVREGRQFSIPAEELVLDDIVIFKAGNQICADAIVVDGEVSVNESLLTGESDEISKKPGDELMSGSFIVSGECYARLDKVGEDSYISKLTLEAKAMNSEEQSEMIRVLDKLVGVVGILIIPIGLLLFGQQFFFSGASFSKSITSMVAAVIGMIPEGLYLLASVALVVSVMRLASKKVLVHDMKCIETLARVNVLCVDKTGTITENTMEVNGEIPMDGYDSQSMAPLKQIISDFASAMSSDNITMKAMKDYFNKPSGRKAVSVSPFSSQFKYSGAAFEDGSYVLGAPEFVLREDYDNYREQIEQYSSEGYRVLVFGIYDGVIDGKALTGKVTPLGLVFLSNPIRKEAPETFKYFENQGVEIKVISGDNPVTVSQVALQAGIANADNYIDASTLTTDEAIEDAVLRYTVFGRVTPDQKRKFVRALKKAGRTVAMTGDGVNDVLALKDADCSVAMASGSDAAAQASQLVLLDSNFACMPSVVMEGRRVVNNIERSASLFLVKNIFSFLLSLFSVCFMINYPLEPSQISLISMFTIGVPAFFLALQPNKNIIQGHFLSNVLIKALPAGITDFLVVGALVVFGQVFEVGENDISTACTMLLAIVGFVILYNISKPMNALRWCVWGGCIVGLLGCSIYLGDLFAMRGMSTKCIMLFVVFAIITEPALRYSTILIEKIGRKIVGWIEKRRKAKIIK</sequence>
<keyword evidence="5 6" id="KW-0472">Membrane</keyword>
<dbReference type="STRING" id="411463.EUBVEN_02266"/>
<dbReference type="AlphaFoldDB" id="A5Z973"/>
<dbReference type="CDD" id="cd02609">
    <property type="entry name" value="P-type_ATPase"/>
    <property type="match status" value="1"/>
</dbReference>
<dbReference type="Pfam" id="PF00702">
    <property type="entry name" value="Hydrolase"/>
    <property type="match status" value="1"/>
</dbReference>
<dbReference type="InterPro" id="IPR023214">
    <property type="entry name" value="HAD_sf"/>
</dbReference>
<feature type="transmembrane region" description="Helical" evidence="6">
    <location>
        <begin position="710"/>
        <end position="729"/>
    </location>
</feature>
<protein>
    <submittedName>
        <fullName evidence="8">E1-E2 ATPase</fullName>
    </submittedName>
</protein>
<dbReference type="InterPro" id="IPR023298">
    <property type="entry name" value="ATPase_P-typ_TM_dom_sf"/>
</dbReference>
<dbReference type="OrthoDB" id="9760364at2"/>
<feature type="transmembrane region" description="Helical" evidence="6">
    <location>
        <begin position="645"/>
        <end position="663"/>
    </location>
</feature>
<dbReference type="Gene3D" id="3.40.1110.10">
    <property type="entry name" value="Calcium-transporting ATPase, cytoplasmic domain N"/>
    <property type="match status" value="1"/>
</dbReference>
<dbReference type="GO" id="GO:0016887">
    <property type="term" value="F:ATP hydrolysis activity"/>
    <property type="evidence" value="ECO:0007669"/>
    <property type="project" value="InterPro"/>
</dbReference>
<dbReference type="Gene3D" id="3.40.50.1000">
    <property type="entry name" value="HAD superfamily/HAD-like"/>
    <property type="match status" value="1"/>
</dbReference>
<feature type="transmembrane region" description="Helical" evidence="6">
    <location>
        <begin position="86"/>
        <end position="104"/>
    </location>
</feature>
<feature type="transmembrane region" description="Helical" evidence="6">
    <location>
        <begin position="768"/>
        <end position="786"/>
    </location>
</feature>
<dbReference type="EMBL" id="AAVL02000037">
    <property type="protein sequence ID" value="EDM50317.1"/>
    <property type="molecule type" value="Genomic_DNA"/>
</dbReference>
<comment type="caution">
    <text evidence="8">The sequence shown here is derived from an EMBL/GenBank/DDBJ whole genome shotgun (WGS) entry which is preliminary data.</text>
</comment>
<dbReference type="InterPro" id="IPR044492">
    <property type="entry name" value="P_typ_ATPase_HD_dom"/>
</dbReference>
<evidence type="ECO:0000256" key="5">
    <source>
        <dbReference type="ARBA" id="ARBA00023136"/>
    </source>
</evidence>
<dbReference type="InterPro" id="IPR059000">
    <property type="entry name" value="ATPase_P-type_domA"/>
</dbReference>
<dbReference type="InterPro" id="IPR018303">
    <property type="entry name" value="ATPase_P-typ_P_site"/>
</dbReference>
<evidence type="ECO:0000256" key="2">
    <source>
        <dbReference type="ARBA" id="ARBA00022692"/>
    </source>
</evidence>
<feature type="transmembrane region" description="Helical" evidence="6">
    <location>
        <begin position="233"/>
        <end position="255"/>
    </location>
</feature>
<dbReference type="SUPFAM" id="SSF56784">
    <property type="entry name" value="HAD-like"/>
    <property type="match status" value="1"/>
</dbReference>
<evidence type="ECO:0000256" key="4">
    <source>
        <dbReference type="ARBA" id="ARBA00022989"/>
    </source>
</evidence>
<dbReference type="PRINTS" id="PR00120">
    <property type="entry name" value="HATPASE"/>
</dbReference>
<dbReference type="Gene3D" id="2.70.150.10">
    <property type="entry name" value="Calcium-transporting ATPase, cytoplasmic transduction domain A"/>
    <property type="match status" value="1"/>
</dbReference>
<dbReference type="SUPFAM" id="SSF81665">
    <property type="entry name" value="Calcium ATPase, transmembrane domain M"/>
    <property type="match status" value="1"/>
</dbReference>
<dbReference type="SFLD" id="SFLDS00003">
    <property type="entry name" value="Haloacid_Dehalogenase"/>
    <property type="match status" value="1"/>
</dbReference>
<dbReference type="SFLD" id="SFLDF00027">
    <property type="entry name" value="p-type_atpase"/>
    <property type="match status" value="1"/>
</dbReference>
<accession>A5Z973</accession>
<comment type="subcellular location">
    <subcellularLocation>
        <location evidence="1">Membrane</location>
        <topology evidence="1">Multi-pass membrane protein</topology>
    </subcellularLocation>
</comment>
<evidence type="ECO:0000313" key="8">
    <source>
        <dbReference type="EMBL" id="EDM50317.1"/>
    </source>
</evidence>
<feature type="transmembrane region" description="Helical" evidence="6">
    <location>
        <begin position="736"/>
        <end position="756"/>
    </location>
</feature>
<evidence type="ECO:0000256" key="3">
    <source>
        <dbReference type="ARBA" id="ARBA00022967"/>
    </source>
</evidence>
<dbReference type="SFLD" id="SFLDG00002">
    <property type="entry name" value="C1.7:_P-type_atpase_like"/>
    <property type="match status" value="1"/>
</dbReference>
<evidence type="ECO:0000259" key="7">
    <source>
        <dbReference type="Pfam" id="PF00122"/>
    </source>
</evidence>
<dbReference type="GO" id="GO:0016020">
    <property type="term" value="C:membrane"/>
    <property type="evidence" value="ECO:0007669"/>
    <property type="project" value="UniProtKB-SubCell"/>
</dbReference>
<feature type="transmembrane region" description="Helical" evidence="6">
    <location>
        <begin position="615"/>
        <end position="639"/>
    </location>
</feature>
<organism evidence="8 9">
    <name type="scientific">Eubacterium ventriosum ATCC 27560</name>
    <dbReference type="NCBI Taxonomy" id="411463"/>
    <lineage>
        <taxon>Bacteria</taxon>
        <taxon>Bacillati</taxon>
        <taxon>Bacillota</taxon>
        <taxon>Clostridia</taxon>
        <taxon>Eubacteriales</taxon>
        <taxon>Eubacteriaceae</taxon>
        <taxon>Eubacterium</taxon>
    </lineage>
</organism>
<dbReference type="Pfam" id="PF00122">
    <property type="entry name" value="E1-E2_ATPase"/>
    <property type="match status" value="1"/>
</dbReference>
<gene>
    <name evidence="8" type="ORF">EUBVEN_02266</name>
</gene>
<name>A5Z973_9FIRM</name>
<dbReference type="HOGENOM" id="CLU_002360_5_1_9"/>
<dbReference type="PANTHER" id="PTHR42861">
    <property type="entry name" value="CALCIUM-TRANSPORTING ATPASE"/>
    <property type="match status" value="1"/>
</dbReference>
<keyword evidence="2 6" id="KW-0812">Transmembrane</keyword>
<dbReference type="Proteomes" id="UP000006000">
    <property type="component" value="Unassembled WGS sequence"/>
</dbReference>
<evidence type="ECO:0000256" key="6">
    <source>
        <dbReference type="SAM" id="Phobius"/>
    </source>
</evidence>
<reference evidence="8 9" key="1">
    <citation type="submission" date="2007-03" db="EMBL/GenBank/DDBJ databases">
        <authorList>
            <person name="Fulton L."/>
            <person name="Clifton S."/>
            <person name="Fulton B."/>
            <person name="Xu J."/>
            <person name="Minx P."/>
            <person name="Pepin K.H."/>
            <person name="Johnson M."/>
            <person name="Thiruvilangam P."/>
            <person name="Bhonagiri V."/>
            <person name="Nash W.E."/>
            <person name="Mardis E.R."/>
            <person name="Wilson R.K."/>
        </authorList>
    </citation>
    <scope>NUCLEOTIDE SEQUENCE [LARGE SCALE GENOMIC DNA]</scope>
    <source>
        <strain evidence="8 9">ATCC 27560</strain>
    </source>
</reference>
<feature type="domain" description="P-type ATPase A" evidence="7">
    <location>
        <begin position="116"/>
        <end position="212"/>
    </location>
</feature>
<keyword evidence="4 6" id="KW-1133">Transmembrane helix</keyword>
<reference evidence="8 9" key="2">
    <citation type="submission" date="2007-04" db="EMBL/GenBank/DDBJ databases">
        <title>Draft genome sequence of Eubacterium ventriosum (ATCC 27560).</title>
        <authorList>
            <person name="Sudarsanam P."/>
            <person name="Ley R."/>
            <person name="Guruge J."/>
            <person name="Turnbaugh P.J."/>
            <person name="Mahowald M."/>
            <person name="Liep D."/>
            <person name="Gordon J."/>
        </authorList>
    </citation>
    <scope>NUCLEOTIDE SEQUENCE [LARGE SCALE GENOMIC DNA]</scope>
    <source>
        <strain evidence="8 9">ATCC 27560</strain>
    </source>
</reference>